<evidence type="ECO:0000313" key="1">
    <source>
        <dbReference type="EMBL" id="KAK6636504.1"/>
    </source>
</evidence>
<dbReference type="Proteomes" id="UP001372834">
    <property type="component" value="Unassembled WGS sequence"/>
</dbReference>
<gene>
    <name evidence="1" type="ORF">RUM43_010165</name>
</gene>
<sequence>MAPPSPEPLDASTERKRAKRFTGLDIRRAKKVLWKKKKKKKKKGKCRRIGEAFYSSYRSGCNSILDAICLGPRSLECPILQGPRREPP</sequence>
<organism evidence="1 2">
    <name type="scientific">Polyplax serrata</name>
    <name type="common">Common mouse louse</name>
    <dbReference type="NCBI Taxonomy" id="468196"/>
    <lineage>
        <taxon>Eukaryota</taxon>
        <taxon>Metazoa</taxon>
        <taxon>Ecdysozoa</taxon>
        <taxon>Arthropoda</taxon>
        <taxon>Hexapoda</taxon>
        <taxon>Insecta</taxon>
        <taxon>Pterygota</taxon>
        <taxon>Neoptera</taxon>
        <taxon>Paraneoptera</taxon>
        <taxon>Psocodea</taxon>
        <taxon>Troctomorpha</taxon>
        <taxon>Phthiraptera</taxon>
        <taxon>Anoplura</taxon>
        <taxon>Polyplacidae</taxon>
        <taxon>Polyplax</taxon>
    </lineage>
</organism>
<proteinExistence type="predicted"/>
<protein>
    <submittedName>
        <fullName evidence="1">Uncharacterized protein</fullName>
    </submittedName>
</protein>
<accession>A0AAN8S4Q2</accession>
<name>A0AAN8S4Q2_POLSC</name>
<evidence type="ECO:0000313" key="2">
    <source>
        <dbReference type="Proteomes" id="UP001372834"/>
    </source>
</evidence>
<reference evidence="1 2" key="1">
    <citation type="submission" date="2023-10" db="EMBL/GenBank/DDBJ databases">
        <title>Genomes of two closely related lineages of the louse Polyplax serrata with different host specificities.</title>
        <authorList>
            <person name="Martinu J."/>
            <person name="Tarabai H."/>
            <person name="Stefka J."/>
            <person name="Hypsa V."/>
        </authorList>
    </citation>
    <scope>NUCLEOTIDE SEQUENCE [LARGE SCALE GENOMIC DNA]</scope>
    <source>
        <strain evidence="1">HR10_N</strain>
    </source>
</reference>
<feature type="non-terminal residue" evidence="1">
    <location>
        <position position="88"/>
    </location>
</feature>
<comment type="caution">
    <text evidence="1">The sequence shown here is derived from an EMBL/GenBank/DDBJ whole genome shotgun (WGS) entry which is preliminary data.</text>
</comment>
<dbReference type="EMBL" id="JAWJWE010000004">
    <property type="protein sequence ID" value="KAK6636504.1"/>
    <property type="molecule type" value="Genomic_DNA"/>
</dbReference>
<dbReference type="AlphaFoldDB" id="A0AAN8S4Q2"/>